<dbReference type="NCBIfam" id="TIGR02244">
    <property type="entry name" value="HAD-IG-Ncltidse"/>
    <property type="match status" value="1"/>
</dbReference>
<dbReference type="OrthoDB" id="409330at2759"/>
<name>A0A8X6GKR6_TRICU</name>
<evidence type="ECO:0000256" key="6">
    <source>
        <dbReference type="PIRSR" id="PIRSR017434-2"/>
    </source>
</evidence>
<dbReference type="InterPro" id="IPR023214">
    <property type="entry name" value="HAD_sf"/>
</dbReference>
<dbReference type="GO" id="GO:0046872">
    <property type="term" value="F:metal ion binding"/>
    <property type="evidence" value="ECO:0007669"/>
    <property type="project" value="UniProtKB-KW"/>
</dbReference>
<dbReference type="InterPro" id="IPR008380">
    <property type="entry name" value="HAD-SF_hydro_IG_5-nucl"/>
</dbReference>
<dbReference type="SUPFAM" id="SSF56784">
    <property type="entry name" value="HAD-like"/>
    <property type="match status" value="1"/>
</dbReference>
<dbReference type="GO" id="GO:0008253">
    <property type="term" value="F:5'-nucleotidase activity"/>
    <property type="evidence" value="ECO:0007669"/>
    <property type="project" value="TreeGrafter"/>
</dbReference>
<evidence type="ECO:0000256" key="5">
    <source>
        <dbReference type="PIRSR" id="PIRSR017434-1"/>
    </source>
</evidence>
<dbReference type="PIRSF" id="PIRSF017434">
    <property type="entry name" value="Purine_5'-nucleotidase"/>
    <property type="match status" value="1"/>
</dbReference>
<feature type="active site" description="Proton donor" evidence="5">
    <location>
        <position position="84"/>
    </location>
</feature>
<evidence type="ECO:0000313" key="7">
    <source>
        <dbReference type="EMBL" id="GFR06163.1"/>
    </source>
</evidence>
<sequence>MKSNFLRILFNTNNNSLLLNRKNVLSLNSRQFVREIVQRLLTFKEIFDASLKKNEKSVNVDPLVVFANNELKLAEIDVYGFDYDYTLAIYKEALQVLIYRLGKEKLVDKLKYPRGIKDLPYKPGFAIRGLHYDMQKGILMKLDSFHQIQLTSVYRGLTHLTEEEVIDAYKGSHISQELIRGSSRQGPRMRQLNDLFSVPETCLLSSVNEYFIRNKIPHHPEILSHDVQGAVRRIHPTMHAMLEQANNIGEYLEKHEPLAIFLQGLQNAGKKMFLITNSPFKFVDCGMTYMLGPCWRNYFDIVIVEAKKPLFFANQSWPFRIYDEKANCTLWEEVKSLEKGRVYIEGNLNDLQRMTKWYGKNVLYVGDQIYSDLADLTLHHGWRTGAIIYELSHEINILNQSDYKKAVAWLKSFQSTSQELFSQDSEYIRKTYEDVRAWTKAQFNKQFGSIFRTHDNPTYFSRRLFRYSDIYTSEITNLSKYQLNHTFYPKRFALPHEK</sequence>
<evidence type="ECO:0000256" key="4">
    <source>
        <dbReference type="ARBA" id="ARBA00022842"/>
    </source>
</evidence>
<evidence type="ECO:0000313" key="8">
    <source>
        <dbReference type="Proteomes" id="UP000887116"/>
    </source>
</evidence>
<feature type="binding site" evidence="6">
    <location>
        <position position="367"/>
    </location>
    <ligand>
        <name>Mg(2+)</name>
        <dbReference type="ChEBI" id="CHEBI:18420"/>
    </ligand>
</feature>
<comment type="cofactor">
    <cofactor evidence="6">
        <name>Mg(2+)</name>
        <dbReference type="ChEBI" id="CHEBI:18420"/>
    </cofactor>
    <text evidence="6">Binds 1 Mg(2+) ion per subunit.</text>
</comment>
<protein>
    <submittedName>
        <fullName evidence="7">5'-nucleotidase domain-containing protein 3</fullName>
    </submittedName>
</protein>
<accession>A0A8X6GKR6</accession>
<dbReference type="PANTHER" id="PTHR12103">
    <property type="entry name" value="5'-NUCLEOTIDASE DOMAIN-CONTAINING"/>
    <property type="match status" value="1"/>
</dbReference>
<evidence type="ECO:0000256" key="2">
    <source>
        <dbReference type="ARBA" id="ARBA00022723"/>
    </source>
</evidence>
<feature type="active site" description="Nucleophile" evidence="5">
    <location>
        <position position="82"/>
    </location>
</feature>
<dbReference type="InterPro" id="IPR016695">
    <property type="entry name" value="Pur_nucleotidase"/>
</dbReference>
<evidence type="ECO:0000256" key="3">
    <source>
        <dbReference type="ARBA" id="ARBA00022801"/>
    </source>
</evidence>
<gene>
    <name evidence="7" type="primary">nt5dc3</name>
    <name evidence="7" type="ORF">TNCT_537351</name>
</gene>
<keyword evidence="2 6" id="KW-0479">Metal-binding</keyword>
<dbReference type="Gene3D" id="3.40.50.1000">
    <property type="entry name" value="HAD superfamily/HAD-like"/>
    <property type="match status" value="1"/>
</dbReference>
<reference evidence="7" key="1">
    <citation type="submission" date="2020-07" db="EMBL/GenBank/DDBJ databases">
        <title>Multicomponent nature underlies the extraordinary mechanical properties of spider dragline silk.</title>
        <authorList>
            <person name="Kono N."/>
            <person name="Nakamura H."/>
            <person name="Mori M."/>
            <person name="Yoshida Y."/>
            <person name="Ohtoshi R."/>
            <person name="Malay A.D."/>
            <person name="Moran D.A.P."/>
            <person name="Tomita M."/>
            <person name="Numata K."/>
            <person name="Arakawa K."/>
        </authorList>
    </citation>
    <scope>NUCLEOTIDE SEQUENCE</scope>
</reference>
<keyword evidence="3" id="KW-0378">Hydrolase</keyword>
<dbReference type="AlphaFoldDB" id="A0A8X6GKR6"/>
<feature type="binding site" evidence="6">
    <location>
        <position position="84"/>
    </location>
    <ligand>
        <name>GMP</name>
        <dbReference type="ChEBI" id="CHEBI:58115"/>
    </ligand>
</feature>
<dbReference type="EMBL" id="BMAO01035809">
    <property type="protein sequence ID" value="GFR06163.1"/>
    <property type="molecule type" value="Genomic_DNA"/>
</dbReference>
<dbReference type="Pfam" id="PF05761">
    <property type="entry name" value="5_nucleotid"/>
    <property type="match status" value="1"/>
</dbReference>
<keyword evidence="4 6" id="KW-0460">Magnesium</keyword>
<evidence type="ECO:0000256" key="1">
    <source>
        <dbReference type="ARBA" id="ARBA00009589"/>
    </source>
</evidence>
<proteinExistence type="inferred from homology"/>
<dbReference type="PANTHER" id="PTHR12103:SF12">
    <property type="entry name" value="FI20020P1"/>
    <property type="match status" value="1"/>
</dbReference>
<comment type="caution">
    <text evidence="7">The sequence shown here is derived from an EMBL/GenBank/DDBJ whole genome shotgun (WGS) entry which is preliminary data.</text>
</comment>
<dbReference type="InterPro" id="IPR036412">
    <property type="entry name" value="HAD-like_sf"/>
</dbReference>
<feature type="binding site" evidence="6">
    <location>
        <position position="82"/>
    </location>
    <ligand>
        <name>Mg(2+)</name>
        <dbReference type="ChEBI" id="CHEBI:18420"/>
    </ligand>
</feature>
<dbReference type="Proteomes" id="UP000887116">
    <property type="component" value="Unassembled WGS sequence"/>
</dbReference>
<organism evidence="7 8">
    <name type="scientific">Trichonephila clavata</name>
    <name type="common">Joro spider</name>
    <name type="synonym">Nephila clavata</name>
    <dbReference type="NCBI Taxonomy" id="2740835"/>
    <lineage>
        <taxon>Eukaryota</taxon>
        <taxon>Metazoa</taxon>
        <taxon>Ecdysozoa</taxon>
        <taxon>Arthropoda</taxon>
        <taxon>Chelicerata</taxon>
        <taxon>Arachnida</taxon>
        <taxon>Araneae</taxon>
        <taxon>Araneomorphae</taxon>
        <taxon>Entelegynae</taxon>
        <taxon>Araneoidea</taxon>
        <taxon>Nephilidae</taxon>
        <taxon>Trichonephila</taxon>
    </lineage>
</organism>
<keyword evidence="8" id="KW-1185">Reference proteome</keyword>
<comment type="similarity">
    <text evidence="1">Belongs to the 5'(3')-deoxyribonucleotidase family.</text>
</comment>